<name>A0A6N7WY80_9FIRM</name>
<dbReference type="AlphaFoldDB" id="A0A6N7WY80"/>
<sequence>MLEEYSDLAEISSNILKSLEEKDSRYKKAVITSEQIDTIGNKLNKIEEKLTEENVSKKHKINPIRKLRKKFTEDFSPIMKKYERYKTILSGRNSFSKTDTDATFMFIHRSYPF</sequence>
<reference evidence="1 2" key="1">
    <citation type="submission" date="2019-08" db="EMBL/GenBank/DDBJ databases">
        <title>In-depth cultivation of the pig gut microbiome towards novel bacterial diversity and tailored functional studies.</title>
        <authorList>
            <person name="Wylensek D."/>
            <person name="Hitch T.C.A."/>
            <person name="Clavel T."/>
        </authorList>
    </citation>
    <scope>NUCLEOTIDE SEQUENCE [LARGE SCALE GENOMIC DNA]</scope>
    <source>
        <strain evidence="1 2">WCA-SAB-591-4A-A</strain>
    </source>
</reference>
<protein>
    <submittedName>
        <fullName evidence="1">Uncharacterized protein</fullName>
    </submittedName>
</protein>
<dbReference type="Proteomes" id="UP000440713">
    <property type="component" value="Unassembled WGS sequence"/>
</dbReference>
<dbReference type="EMBL" id="VUNE01000001">
    <property type="protein sequence ID" value="MST61640.1"/>
    <property type="molecule type" value="Genomic_DNA"/>
</dbReference>
<comment type="caution">
    <text evidence="1">The sequence shown here is derived from an EMBL/GenBank/DDBJ whole genome shotgun (WGS) entry which is preliminary data.</text>
</comment>
<gene>
    <name evidence="1" type="ORF">FYJ71_01455</name>
</gene>
<accession>A0A6N7WY80</accession>
<proteinExistence type="predicted"/>
<organism evidence="1 2">
    <name type="scientific">Peptostreptococcus porci</name>
    <dbReference type="NCBI Taxonomy" id="2652282"/>
    <lineage>
        <taxon>Bacteria</taxon>
        <taxon>Bacillati</taxon>
        <taxon>Bacillota</taxon>
        <taxon>Clostridia</taxon>
        <taxon>Peptostreptococcales</taxon>
        <taxon>Peptostreptococcaceae</taxon>
        <taxon>Peptostreptococcus</taxon>
    </lineage>
</organism>
<keyword evidence="2" id="KW-1185">Reference proteome</keyword>
<evidence type="ECO:0000313" key="1">
    <source>
        <dbReference type="EMBL" id="MST61640.1"/>
    </source>
</evidence>
<evidence type="ECO:0000313" key="2">
    <source>
        <dbReference type="Proteomes" id="UP000440713"/>
    </source>
</evidence>